<keyword evidence="2 7" id="KW-0547">Nucleotide-binding</keyword>
<dbReference type="InterPro" id="IPR000629">
    <property type="entry name" value="RNA-helicase_DEAD-box_CS"/>
</dbReference>
<gene>
    <name evidence="11" type="ORF">Mgra_00004125</name>
</gene>
<dbReference type="EMBL" id="JABEBT010000029">
    <property type="protein sequence ID" value="KAF7636537.1"/>
    <property type="molecule type" value="Genomic_DNA"/>
</dbReference>
<dbReference type="Pfam" id="PF00270">
    <property type="entry name" value="DEAD"/>
    <property type="match status" value="1"/>
</dbReference>
<dbReference type="InterPro" id="IPR014001">
    <property type="entry name" value="Helicase_ATP-bd"/>
</dbReference>
<evidence type="ECO:0000259" key="8">
    <source>
        <dbReference type="PROSITE" id="PS51192"/>
    </source>
</evidence>
<dbReference type="PANTHER" id="PTHR47958">
    <property type="entry name" value="ATP-DEPENDENT RNA HELICASE DBP3"/>
    <property type="match status" value="1"/>
</dbReference>
<dbReference type="Proteomes" id="UP000605970">
    <property type="component" value="Unassembled WGS sequence"/>
</dbReference>
<accession>A0A8S9ZTL9</accession>
<comment type="caution">
    <text evidence="11">The sequence shown here is derived from an EMBL/GenBank/DDBJ whole genome shotgun (WGS) entry which is preliminary data.</text>
</comment>
<dbReference type="Gene3D" id="3.40.50.300">
    <property type="entry name" value="P-loop containing nucleotide triphosphate hydrolases"/>
    <property type="match status" value="2"/>
</dbReference>
<proteinExistence type="inferred from homology"/>
<evidence type="ECO:0000256" key="5">
    <source>
        <dbReference type="ARBA" id="ARBA00022840"/>
    </source>
</evidence>
<evidence type="ECO:0000256" key="1">
    <source>
        <dbReference type="ARBA" id="ARBA00012552"/>
    </source>
</evidence>
<dbReference type="PROSITE" id="PS51194">
    <property type="entry name" value="HELICASE_CTER"/>
    <property type="match status" value="1"/>
</dbReference>
<comment type="similarity">
    <text evidence="7">Belongs to the DEAD box helicase family.</text>
</comment>
<keyword evidence="5 7" id="KW-0067">ATP-binding</keyword>
<feature type="domain" description="Helicase C-terminal" evidence="9">
    <location>
        <begin position="390"/>
        <end position="538"/>
    </location>
</feature>
<evidence type="ECO:0000313" key="11">
    <source>
        <dbReference type="EMBL" id="KAF7636537.1"/>
    </source>
</evidence>
<dbReference type="GO" id="GO:0005524">
    <property type="term" value="F:ATP binding"/>
    <property type="evidence" value="ECO:0007669"/>
    <property type="project" value="UniProtKB-KW"/>
</dbReference>
<evidence type="ECO:0000313" key="12">
    <source>
        <dbReference type="Proteomes" id="UP000605970"/>
    </source>
</evidence>
<dbReference type="EC" id="3.6.4.13" evidence="1"/>
<dbReference type="InterPro" id="IPR001650">
    <property type="entry name" value="Helicase_C-like"/>
</dbReference>
<evidence type="ECO:0000256" key="7">
    <source>
        <dbReference type="RuleBase" id="RU000492"/>
    </source>
</evidence>
<feature type="domain" description="DEAD-box RNA helicase Q" evidence="10">
    <location>
        <begin position="109"/>
        <end position="137"/>
    </location>
</feature>
<feature type="short sequence motif" description="Q motif" evidence="6">
    <location>
        <begin position="109"/>
        <end position="137"/>
    </location>
</feature>
<dbReference type="GO" id="GO:0003676">
    <property type="term" value="F:nucleic acid binding"/>
    <property type="evidence" value="ECO:0007669"/>
    <property type="project" value="InterPro"/>
</dbReference>
<dbReference type="PROSITE" id="PS51195">
    <property type="entry name" value="Q_MOTIF"/>
    <property type="match status" value="1"/>
</dbReference>
<name>A0A8S9ZTL9_9BILA</name>
<evidence type="ECO:0000256" key="3">
    <source>
        <dbReference type="ARBA" id="ARBA00022801"/>
    </source>
</evidence>
<dbReference type="GO" id="GO:0016787">
    <property type="term" value="F:hydrolase activity"/>
    <property type="evidence" value="ECO:0007669"/>
    <property type="project" value="UniProtKB-KW"/>
</dbReference>
<dbReference type="OrthoDB" id="5871318at2759"/>
<dbReference type="CDD" id="cd18787">
    <property type="entry name" value="SF2_C_DEAD"/>
    <property type="match status" value="1"/>
</dbReference>
<evidence type="ECO:0000259" key="9">
    <source>
        <dbReference type="PROSITE" id="PS51194"/>
    </source>
</evidence>
<dbReference type="AlphaFoldDB" id="A0A8S9ZTL9"/>
<dbReference type="GO" id="GO:0043186">
    <property type="term" value="C:P granule"/>
    <property type="evidence" value="ECO:0007669"/>
    <property type="project" value="UniProtKB-ARBA"/>
</dbReference>
<feature type="domain" description="Helicase ATP-binding" evidence="8">
    <location>
        <begin position="141"/>
        <end position="346"/>
    </location>
</feature>
<evidence type="ECO:0000259" key="10">
    <source>
        <dbReference type="PROSITE" id="PS51195"/>
    </source>
</evidence>
<dbReference type="GO" id="GO:0003724">
    <property type="term" value="F:RNA helicase activity"/>
    <property type="evidence" value="ECO:0007669"/>
    <property type="project" value="UniProtKB-EC"/>
</dbReference>
<dbReference type="SMART" id="SM00490">
    <property type="entry name" value="HELICc"/>
    <property type="match status" value="1"/>
</dbReference>
<reference evidence="11" key="1">
    <citation type="journal article" date="2020" name="Ecol. Evol.">
        <title>Genome structure and content of the rice root-knot nematode (Meloidogyne graminicola).</title>
        <authorList>
            <person name="Phan N.T."/>
            <person name="Danchin E.G.J."/>
            <person name="Klopp C."/>
            <person name="Perfus-Barbeoch L."/>
            <person name="Kozlowski D.K."/>
            <person name="Koutsovoulos G.D."/>
            <person name="Lopez-Roques C."/>
            <person name="Bouchez O."/>
            <person name="Zahm M."/>
            <person name="Besnard G."/>
            <person name="Bellafiore S."/>
        </authorList>
    </citation>
    <scope>NUCLEOTIDE SEQUENCE</scope>
    <source>
        <strain evidence="11">VN-18</strain>
    </source>
</reference>
<dbReference type="InterPro" id="IPR011545">
    <property type="entry name" value="DEAD/DEAH_box_helicase_dom"/>
</dbReference>
<dbReference type="Pfam" id="PF00271">
    <property type="entry name" value="Helicase_C"/>
    <property type="match status" value="1"/>
</dbReference>
<keyword evidence="3 7" id="KW-0378">Hydrolase</keyword>
<dbReference type="PROSITE" id="PS51192">
    <property type="entry name" value="HELICASE_ATP_BIND_1"/>
    <property type="match status" value="1"/>
</dbReference>
<keyword evidence="12" id="KW-1185">Reference proteome</keyword>
<dbReference type="SUPFAM" id="SSF52540">
    <property type="entry name" value="P-loop containing nucleoside triphosphate hydrolases"/>
    <property type="match status" value="2"/>
</dbReference>
<evidence type="ECO:0000256" key="2">
    <source>
        <dbReference type="ARBA" id="ARBA00022741"/>
    </source>
</evidence>
<dbReference type="PROSITE" id="PS00039">
    <property type="entry name" value="DEAD_ATP_HELICASE"/>
    <property type="match status" value="1"/>
</dbReference>
<dbReference type="InterPro" id="IPR027417">
    <property type="entry name" value="P-loop_NTPase"/>
</dbReference>
<dbReference type="SMART" id="SM00487">
    <property type="entry name" value="DEXDc"/>
    <property type="match status" value="1"/>
</dbReference>
<evidence type="ECO:0000256" key="6">
    <source>
        <dbReference type="PROSITE-ProRule" id="PRU00552"/>
    </source>
</evidence>
<organism evidence="11 12">
    <name type="scientific">Meloidogyne graminicola</name>
    <dbReference type="NCBI Taxonomy" id="189291"/>
    <lineage>
        <taxon>Eukaryota</taxon>
        <taxon>Metazoa</taxon>
        <taxon>Ecdysozoa</taxon>
        <taxon>Nematoda</taxon>
        <taxon>Chromadorea</taxon>
        <taxon>Rhabditida</taxon>
        <taxon>Tylenchina</taxon>
        <taxon>Tylenchomorpha</taxon>
        <taxon>Tylenchoidea</taxon>
        <taxon>Meloidogynidae</taxon>
        <taxon>Meloidogyninae</taxon>
        <taxon>Meloidogyne</taxon>
    </lineage>
</organism>
<sequence>MTSTRRVFGAGRYELGVEDFTKSFDFFGDRVSSCEREKRDYGFNYDGDVPKVRVRRQKYVPQKKSELDLFDAKEHIQQGEYFDDLFGAEHDDEITVSTDRGQLFNYRITHFDQCGFSKEIEKNIKLRKYEIPTPIQRAVIPLVTRTRQDIIGHAQTGSGKTAAFILPIINEIQRIVDLKKTKMDNYNSLVNKDSPFCIILSPTRELVQQLYEETRSFVAMKTLRKVQFLGTHVSVAQSYGDIPMRYTLDSIDKGCDIFVVTCGRLRHHVMDSHVKSIIQIKLSNLRYFVLDEADKLIKDRQFYTSVSDVKNHPNIYPDHRMLLFSATFSNDVQMLAQDYLNQGYYFVRIGKMNKAVDLIQQNFIEVNKYDKLELLVELLKRNSIQKILPSGDEYLEPELKTIVFVEEKRDSDRIAIALAYRKFKVMSINGDRSQKQRSDALEKFKRGIFHILVATNVIARGINIPGVQHVINYDLPENENDFEVYIHRIGRTGRAGNSGLTTSFFDPTNFSNTSRANYYVQVLNDTNQLIPNFLKNWANGENIYLRSENVNNNWNNEYGNNINLINNNNNEFDDGETIFLPYGSDAFSEHTLGTESKKSYENVNSTEKCLLDDSMYDTW</sequence>
<keyword evidence="4 7" id="KW-0347">Helicase</keyword>
<protein>
    <recommendedName>
        <fullName evidence="1">RNA helicase</fullName>
        <ecNumber evidence="1">3.6.4.13</ecNumber>
    </recommendedName>
</protein>
<evidence type="ECO:0000256" key="4">
    <source>
        <dbReference type="ARBA" id="ARBA00022806"/>
    </source>
</evidence>
<dbReference type="InterPro" id="IPR014014">
    <property type="entry name" value="RNA_helicase_DEAD_Q_motif"/>
</dbReference>